<dbReference type="RefSeq" id="WP_084230289.1">
    <property type="nucleotide sequence ID" value="NZ_FWWR01000009.1"/>
</dbReference>
<evidence type="ECO:0000256" key="2">
    <source>
        <dbReference type="ARBA" id="ARBA00022723"/>
    </source>
</evidence>
<dbReference type="InterPro" id="IPR051453">
    <property type="entry name" value="MBL_Glyoxalase_II"/>
</dbReference>
<accession>A0A1W1US95</accession>
<keyword evidence="7" id="KW-1185">Reference proteome</keyword>
<evidence type="ECO:0000313" key="6">
    <source>
        <dbReference type="EMBL" id="SMB83995.1"/>
    </source>
</evidence>
<dbReference type="Proteomes" id="UP000192368">
    <property type="component" value="Unassembled WGS sequence"/>
</dbReference>
<evidence type="ECO:0000256" key="1">
    <source>
        <dbReference type="ARBA" id="ARBA00001947"/>
    </source>
</evidence>
<dbReference type="PANTHER" id="PTHR46233">
    <property type="entry name" value="HYDROXYACYLGLUTATHIONE HYDROLASE GLOC"/>
    <property type="match status" value="1"/>
</dbReference>
<dbReference type="Pfam" id="PF00753">
    <property type="entry name" value="Lactamase_B"/>
    <property type="match status" value="1"/>
</dbReference>
<keyword evidence="3" id="KW-0378">Hydrolase</keyword>
<name>A0A1W1US95_PEPAS</name>
<dbReference type="SMART" id="SM00849">
    <property type="entry name" value="Lactamase_B"/>
    <property type="match status" value="1"/>
</dbReference>
<proteinExistence type="predicted"/>
<dbReference type="InterPro" id="IPR001279">
    <property type="entry name" value="Metallo-B-lactamas"/>
</dbReference>
<dbReference type="GO" id="GO:0016787">
    <property type="term" value="F:hydrolase activity"/>
    <property type="evidence" value="ECO:0007669"/>
    <property type="project" value="UniProtKB-KW"/>
</dbReference>
<keyword evidence="4" id="KW-0862">Zinc</keyword>
<evidence type="ECO:0000313" key="7">
    <source>
        <dbReference type="Proteomes" id="UP000192368"/>
    </source>
</evidence>
<evidence type="ECO:0000256" key="3">
    <source>
        <dbReference type="ARBA" id="ARBA00022801"/>
    </source>
</evidence>
<dbReference type="Gene3D" id="3.60.15.10">
    <property type="entry name" value="Ribonuclease Z/Hydroxyacylglutathione hydrolase-like"/>
    <property type="match status" value="1"/>
</dbReference>
<keyword evidence="2" id="KW-0479">Metal-binding</keyword>
<dbReference type="PANTHER" id="PTHR46233:SF3">
    <property type="entry name" value="HYDROXYACYLGLUTATHIONE HYDROLASE GLOC"/>
    <property type="match status" value="1"/>
</dbReference>
<evidence type="ECO:0000256" key="4">
    <source>
        <dbReference type="ARBA" id="ARBA00022833"/>
    </source>
</evidence>
<dbReference type="AlphaFoldDB" id="A0A1W1US95"/>
<dbReference type="GO" id="GO:0046872">
    <property type="term" value="F:metal ion binding"/>
    <property type="evidence" value="ECO:0007669"/>
    <property type="project" value="UniProtKB-KW"/>
</dbReference>
<dbReference type="STRING" id="573058.SAMN00017477_0628"/>
<sequence length="208" mass="23356">MERKFKILRLVLGSYATNCYIIFTDDEAVIIDPAAESNKIIKAIEDNNLKPSKILLTHAHPDHFGALEEIRDKYKIDAYVCKNDEEMLEKRSRDLKKMLGMDSYIKADQYYSEGDAISFSGGDIKVIETPGHTPGGVCLMIDDILISGDTLFYRSIGRTDLPGGDYDVLMESLEKLTKLDDGVIVLPGHGQETQIGFEKAYNPFLQQL</sequence>
<organism evidence="6 7">
    <name type="scientific">Peptoniphilus asaccharolyticus DSM 20463</name>
    <dbReference type="NCBI Taxonomy" id="573058"/>
    <lineage>
        <taxon>Bacteria</taxon>
        <taxon>Bacillati</taxon>
        <taxon>Bacillota</taxon>
        <taxon>Tissierellia</taxon>
        <taxon>Tissierellales</taxon>
        <taxon>Peptoniphilaceae</taxon>
        <taxon>Peptoniphilus</taxon>
    </lineage>
</organism>
<dbReference type="CDD" id="cd06262">
    <property type="entry name" value="metallo-hydrolase-like_MBL-fold"/>
    <property type="match status" value="1"/>
</dbReference>
<dbReference type="OrthoDB" id="9802248at2"/>
<dbReference type="InterPro" id="IPR036866">
    <property type="entry name" value="RibonucZ/Hydroxyglut_hydro"/>
</dbReference>
<protein>
    <submittedName>
        <fullName evidence="6">Glyoxylase, beta-lactamase superfamily II</fullName>
    </submittedName>
</protein>
<comment type="cofactor">
    <cofactor evidence="1">
        <name>Zn(2+)</name>
        <dbReference type="ChEBI" id="CHEBI:29105"/>
    </cofactor>
</comment>
<gene>
    <name evidence="6" type="ORF">SAMN00017477_0628</name>
</gene>
<reference evidence="7" key="1">
    <citation type="submission" date="2017-04" db="EMBL/GenBank/DDBJ databases">
        <authorList>
            <person name="Varghese N."/>
            <person name="Submissions S."/>
        </authorList>
    </citation>
    <scope>NUCLEOTIDE SEQUENCE [LARGE SCALE GENOMIC DNA]</scope>
    <source>
        <strain evidence="7">DSM 20463</strain>
    </source>
</reference>
<feature type="domain" description="Metallo-beta-lactamase" evidence="5">
    <location>
        <begin position="16"/>
        <end position="189"/>
    </location>
</feature>
<dbReference type="EMBL" id="FWWR01000009">
    <property type="protein sequence ID" value="SMB83995.1"/>
    <property type="molecule type" value="Genomic_DNA"/>
</dbReference>
<evidence type="ECO:0000259" key="5">
    <source>
        <dbReference type="SMART" id="SM00849"/>
    </source>
</evidence>
<dbReference type="SUPFAM" id="SSF56281">
    <property type="entry name" value="Metallo-hydrolase/oxidoreductase"/>
    <property type="match status" value="1"/>
</dbReference>